<dbReference type="Proteomes" id="UP001386955">
    <property type="component" value="Unassembled WGS sequence"/>
</dbReference>
<reference evidence="2 3" key="1">
    <citation type="submission" date="2024-01" db="EMBL/GenBank/DDBJ databases">
        <title>The genomes of 5 underutilized Papilionoideae crops provide insights into root nodulation and disease resistanc.</title>
        <authorList>
            <person name="Jiang F."/>
        </authorList>
    </citation>
    <scope>NUCLEOTIDE SEQUENCE [LARGE SCALE GENOMIC DNA]</scope>
    <source>
        <strain evidence="2">DUOXIRENSHENG_FW03</strain>
        <tissue evidence="2">Leaves</tissue>
    </source>
</reference>
<dbReference type="EMBL" id="JAYMYS010000004">
    <property type="protein sequence ID" value="KAK7394884.1"/>
    <property type="molecule type" value="Genomic_DNA"/>
</dbReference>
<feature type="transmembrane region" description="Helical" evidence="1">
    <location>
        <begin position="118"/>
        <end position="142"/>
    </location>
</feature>
<evidence type="ECO:0000313" key="2">
    <source>
        <dbReference type="EMBL" id="KAK7394884.1"/>
    </source>
</evidence>
<comment type="caution">
    <text evidence="2">The sequence shown here is derived from an EMBL/GenBank/DDBJ whole genome shotgun (WGS) entry which is preliminary data.</text>
</comment>
<evidence type="ECO:0000313" key="3">
    <source>
        <dbReference type="Proteomes" id="UP001386955"/>
    </source>
</evidence>
<keyword evidence="1" id="KW-1133">Transmembrane helix</keyword>
<keyword evidence="1" id="KW-0472">Membrane</keyword>
<keyword evidence="1" id="KW-0812">Transmembrane</keyword>
<feature type="transmembrane region" description="Helical" evidence="1">
    <location>
        <begin position="93"/>
        <end position="112"/>
    </location>
</feature>
<gene>
    <name evidence="2" type="ORF">VNO78_15425</name>
</gene>
<keyword evidence="3" id="KW-1185">Reference proteome</keyword>
<protein>
    <submittedName>
        <fullName evidence="2">Uncharacterized protein</fullName>
    </submittedName>
</protein>
<accession>A0AAN9SE34</accession>
<name>A0AAN9SE34_PSOTE</name>
<sequence length="143" mass="16088">MEGLNESTAILERSYTLCIAKQKHSKWPSALEIDPVLFDFIFPLVLSQWLATFHVYPQTFNLVPSNSLTTSVSVLCNFLTIPSPNNATKSMHLHFHHFSFLQGMAVYALLYATQLRFAMALFGSFSLVSLNSFFLTPGVMVAY</sequence>
<organism evidence="2 3">
    <name type="scientific">Psophocarpus tetragonolobus</name>
    <name type="common">Winged bean</name>
    <name type="synonym">Dolichos tetragonolobus</name>
    <dbReference type="NCBI Taxonomy" id="3891"/>
    <lineage>
        <taxon>Eukaryota</taxon>
        <taxon>Viridiplantae</taxon>
        <taxon>Streptophyta</taxon>
        <taxon>Embryophyta</taxon>
        <taxon>Tracheophyta</taxon>
        <taxon>Spermatophyta</taxon>
        <taxon>Magnoliopsida</taxon>
        <taxon>eudicotyledons</taxon>
        <taxon>Gunneridae</taxon>
        <taxon>Pentapetalae</taxon>
        <taxon>rosids</taxon>
        <taxon>fabids</taxon>
        <taxon>Fabales</taxon>
        <taxon>Fabaceae</taxon>
        <taxon>Papilionoideae</taxon>
        <taxon>50 kb inversion clade</taxon>
        <taxon>NPAAA clade</taxon>
        <taxon>indigoferoid/millettioid clade</taxon>
        <taxon>Phaseoleae</taxon>
        <taxon>Psophocarpus</taxon>
    </lineage>
</organism>
<dbReference type="AlphaFoldDB" id="A0AAN9SE34"/>
<proteinExistence type="predicted"/>
<evidence type="ECO:0000256" key="1">
    <source>
        <dbReference type="SAM" id="Phobius"/>
    </source>
</evidence>